<dbReference type="SMART" id="SM00116">
    <property type="entry name" value="CBS"/>
    <property type="match status" value="2"/>
</dbReference>
<keyword evidence="7" id="KW-1185">Reference proteome</keyword>
<dbReference type="Gene3D" id="3.30.1340.30">
    <property type="match status" value="1"/>
</dbReference>
<dbReference type="PANTHER" id="PTHR43080:SF29">
    <property type="entry name" value="OS02G0818000 PROTEIN"/>
    <property type="match status" value="1"/>
</dbReference>
<dbReference type="PANTHER" id="PTHR43080">
    <property type="entry name" value="CBS DOMAIN-CONTAINING PROTEIN CBSX3, MITOCHONDRIAL"/>
    <property type="match status" value="1"/>
</dbReference>
<evidence type="ECO:0000256" key="1">
    <source>
        <dbReference type="ARBA" id="ARBA00023122"/>
    </source>
</evidence>
<dbReference type="AlphaFoldDB" id="A0A239CJ65"/>
<evidence type="ECO:0000313" key="7">
    <source>
        <dbReference type="Proteomes" id="UP000198280"/>
    </source>
</evidence>
<dbReference type="PIRSF" id="PIRSF036990">
    <property type="entry name" value="UCP036990_CBS_BON"/>
    <property type="match status" value="1"/>
</dbReference>
<dbReference type="Gene3D" id="3.10.580.10">
    <property type="entry name" value="CBS-domain"/>
    <property type="match status" value="1"/>
</dbReference>
<feature type="compositionally biased region" description="Low complexity" evidence="3">
    <location>
        <begin position="76"/>
        <end position="85"/>
    </location>
</feature>
<dbReference type="InterPro" id="IPR017080">
    <property type="entry name" value="UCP036990_CBS_BON"/>
</dbReference>
<feature type="domain" description="BON" evidence="4">
    <location>
        <begin position="145"/>
        <end position="215"/>
    </location>
</feature>
<dbReference type="OrthoDB" id="2111978at2"/>
<evidence type="ECO:0000259" key="4">
    <source>
        <dbReference type="PROSITE" id="PS50914"/>
    </source>
</evidence>
<sequence length="215" mass="23525">MNAVRQPMTVDDVMTCRVVAVTRRASFKEIVRALEQWHVSAVPVVEDGTRVVGVVSEADLLRKEEHREDGPPPVGASAASRRAAAPTAEELMTSPAVTVRGDASLAWAARAMARHQVKRLPVVDDRGMLKGVVSRGDLLKVFLRSDEDIARDVREYVVGRLFPGAWRSVEVEVEEGVVTLSGLLGDRSLVPVADRLVRSVEGVVDVRFELTPNRV</sequence>
<dbReference type="SUPFAM" id="SSF54631">
    <property type="entry name" value="CBS-domain pair"/>
    <property type="match status" value="1"/>
</dbReference>
<feature type="domain" description="CBS" evidence="5">
    <location>
        <begin position="14"/>
        <end position="70"/>
    </location>
</feature>
<dbReference type="InterPro" id="IPR007055">
    <property type="entry name" value="BON_dom"/>
</dbReference>
<dbReference type="Pfam" id="PF04972">
    <property type="entry name" value="BON"/>
    <property type="match status" value="1"/>
</dbReference>
<feature type="domain" description="CBS" evidence="5">
    <location>
        <begin position="92"/>
        <end position="149"/>
    </location>
</feature>
<dbReference type="Pfam" id="PF00571">
    <property type="entry name" value="CBS"/>
    <property type="match status" value="2"/>
</dbReference>
<accession>A0A239CJ65</accession>
<evidence type="ECO:0000256" key="2">
    <source>
        <dbReference type="PROSITE-ProRule" id="PRU00703"/>
    </source>
</evidence>
<reference evidence="6 7" key="1">
    <citation type="submission" date="2017-06" db="EMBL/GenBank/DDBJ databases">
        <authorList>
            <person name="Kim H.J."/>
            <person name="Triplett B.A."/>
        </authorList>
    </citation>
    <scope>NUCLEOTIDE SEQUENCE [LARGE SCALE GENOMIC DNA]</scope>
    <source>
        <strain evidence="6 7">CGMCC 4.1858</strain>
    </source>
</reference>
<dbReference type="PROSITE" id="PS50914">
    <property type="entry name" value="BON"/>
    <property type="match status" value="1"/>
</dbReference>
<dbReference type="InterPro" id="IPR046342">
    <property type="entry name" value="CBS_dom_sf"/>
</dbReference>
<organism evidence="6 7">
    <name type="scientific">Actinacidiphila glaucinigra</name>
    <dbReference type="NCBI Taxonomy" id="235986"/>
    <lineage>
        <taxon>Bacteria</taxon>
        <taxon>Bacillati</taxon>
        <taxon>Actinomycetota</taxon>
        <taxon>Actinomycetes</taxon>
        <taxon>Kitasatosporales</taxon>
        <taxon>Streptomycetaceae</taxon>
        <taxon>Actinacidiphila</taxon>
    </lineage>
</organism>
<dbReference type="Proteomes" id="UP000198280">
    <property type="component" value="Unassembled WGS sequence"/>
</dbReference>
<dbReference type="InterPro" id="IPR051257">
    <property type="entry name" value="Diverse_CBS-Domain"/>
</dbReference>
<dbReference type="InterPro" id="IPR000644">
    <property type="entry name" value="CBS_dom"/>
</dbReference>
<feature type="region of interest" description="Disordered" evidence="3">
    <location>
        <begin position="62"/>
        <end position="86"/>
    </location>
</feature>
<evidence type="ECO:0000259" key="5">
    <source>
        <dbReference type="PROSITE" id="PS51371"/>
    </source>
</evidence>
<dbReference type="EMBL" id="FZOF01000004">
    <property type="protein sequence ID" value="SNS19989.1"/>
    <property type="molecule type" value="Genomic_DNA"/>
</dbReference>
<proteinExistence type="predicted"/>
<dbReference type="PROSITE" id="PS51371">
    <property type="entry name" value="CBS"/>
    <property type="match status" value="2"/>
</dbReference>
<evidence type="ECO:0000256" key="3">
    <source>
        <dbReference type="SAM" id="MobiDB-lite"/>
    </source>
</evidence>
<protein>
    <submittedName>
        <fullName evidence="6">BON domain-containing protein</fullName>
    </submittedName>
</protein>
<name>A0A239CJ65_9ACTN</name>
<keyword evidence="1 2" id="KW-0129">CBS domain</keyword>
<evidence type="ECO:0000313" key="6">
    <source>
        <dbReference type="EMBL" id="SNS19989.1"/>
    </source>
</evidence>
<dbReference type="RefSeq" id="WP_089223191.1">
    <property type="nucleotide sequence ID" value="NZ_FZOF01000004.1"/>
</dbReference>
<dbReference type="CDD" id="cd04586">
    <property type="entry name" value="CBS_pair_BON_assoc"/>
    <property type="match status" value="1"/>
</dbReference>
<gene>
    <name evidence="6" type="ORF">SAMN05216252_10454</name>
</gene>